<dbReference type="InterPro" id="IPR015496">
    <property type="entry name" value="Ubiquilin"/>
</dbReference>
<dbReference type="InterPro" id="IPR006636">
    <property type="entry name" value="STI1_HS-bd"/>
</dbReference>
<organism evidence="3 4">
    <name type="scientific">Paramicrosporidium saccamoebae</name>
    <dbReference type="NCBI Taxonomy" id="1246581"/>
    <lineage>
        <taxon>Eukaryota</taxon>
        <taxon>Fungi</taxon>
        <taxon>Fungi incertae sedis</taxon>
        <taxon>Cryptomycota</taxon>
        <taxon>Cryptomycota incertae sedis</taxon>
        <taxon>Paramicrosporidium</taxon>
    </lineage>
</organism>
<keyword evidence="4" id="KW-1185">Reference proteome</keyword>
<comment type="caution">
    <text evidence="3">The sequence shown here is derived from an EMBL/GenBank/DDBJ whole genome shotgun (WGS) entry which is preliminary data.</text>
</comment>
<dbReference type="PANTHER" id="PTHR10677:SF3">
    <property type="entry name" value="FI07626P-RELATED"/>
    <property type="match status" value="1"/>
</dbReference>
<protein>
    <submittedName>
        <fullName evidence="3">Ubiquilin-1-like protein</fullName>
    </submittedName>
</protein>
<dbReference type="Gene3D" id="1.10.8.10">
    <property type="entry name" value="DNA helicase RuvA subunit, C-terminal domain"/>
    <property type="match status" value="1"/>
</dbReference>
<evidence type="ECO:0000259" key="2">
    <source>
        <dbReference type="SMART" id="SM00727"/>
    </source>
</evidence>
<dbReference type="Pfam" id="PF00627">
    <property type="entry name" value="UBA"/>
    <property type="match status" value="1"/>
</dbReference>
<dbReference type="FunFam" id="1.10.260.100:FF:000001">
    <property type="entry name" value="Ubiquilin 1"/>
    <property type="match status" value="1"/>
</dbReference>
<dbReference type="InterPro" id="IPR015940">
    <property type="entry name" value="UBA"/>
</dbReference>
<dbReference type="CDD" id="cd17039">
    <property type="entry name" value="Ubl_ubiquitin_like"/>
    <property type="match status" value="1"/>
</dbReference>
<dbReference type="OrthoDB" id="267397at2759"/>
<dbReference type="Gene3D" id="1.10.260.100">
    <property type="match status" value="1"/>
</dbReference>
<accession>A0A2H9TK47</accession>
<sequence>MSSETDDEVALIIEVQFRNKVESVAVCYRERDELLVAGIRQSVAEQYGLIPDEVWLVYRGKKIQDEESAAGLVFMGVSRKTSSDEASPTLTPTNVGPPRHDESPFSGMLAKNPEMMLELLQMNPKMKALMERNPQIRHALSDPSTLQEILATGSDPRVYQEAMRGHDRALANIENIPGGFQALQQFYTKELAEVETGLGEMHLHQRVYEGQHTRNVQPMPNPWKRPSMDAGDEEARFKEQLESMRQMGFTDTRENIQALLACNGNQWGDWWWDYGGETMVGFY</sequence>
<dbReference type="Pfam" id="PF23195">
    <property type="entry name" value="UBQLN1"/>
    <property type="match status" value="1"/>
</dbReference>
<evidence type="ECO:0000313" key="4">
    <source>
        <dbReference type="Proteomes" id="UP000240830"/>
    </source>
</evidence>
<evidence type="ECO:0000313" key="3">
    <source>
        <dbReference type="EMBL" id="PJF18123.1"/>
    </source>
</evidence>
<dbReference type="PANTHER" id="PTHR10677">
    <property type="entry name" value="UBIQUILIN"/>
    <property type="match status" value="1"/>
</dbReference>
<dbReference type="STRING" id="1246581.A0A2H9TK47"/>
<dbReference type="GO" id="GO:0006511">
    <property type="term" value="P:ubiquitin-dependent protein catabolic process"/>
    <property type="evidence" value="ECO:0007669"/>
    <property type="project" value="TreeGrafter"/>
</dbReference>
<evidence type="ECO:0000256" key="1">
    <source>
        <dbReference type="SAM" id="MobiDB-lite"/>
    </source>
</evidence>
<dbReference type="Proteomes" id="UP000240830">
    <property type="component" value="Unassembled WGS sequence"/>
</dbReference>
<gene>
    <name evidence="3" type="ORF">PSACC_02060</name>
</gene>
<dbReference type="AlphaFoldDB" id="A0A2H9TK47"/>
<dbReference type="GO" id="GO:0005829">
    <property type="term" value="C:cytosol"/>
    <property type="evidence" value="ECO:0007669"/>
    <property type="project" value="TreeGrafter"/>
</dbReference>
<dbReference type="EMBL" id="MTSL01000141">
    <property type="protein sequence ID" value="PJF18123.1"/>
    <property type="molecule type" value="Genomic_DNA"/>
</dbReference>
<dbReference type="SMART" id="SM00727">
    <property type="entry name" value="STI1"/>
    <property type="match status" value="1"/>
</dbReference>
<dbReference type="GO" id="GO:0031593">
    <property type="term" value="F:polyubiquitin modification-dependent protein binding"/>
    <property type="evidence" value="ECO:0007669"/>
    <property type="project" value="TreeGrafter"/>
</dbReference>
<reference evidence="3 4" key="1">
    <citation type="submission" date="2016-10" db="EMBL/GenBank/DDBJ databases">
        <title>The genome of Paramicrosporidium saccamoebae is the missing link in understanding Cryptomycota and Microsporidia evolution.</title>
        <authorList>
            <person name="Quandt C.A."/>
            <person name="Beaudet D."/>
            <person name="Corsaro D."/>
            <person name="Michel R."/>
            <person name="Corradi N."/>
            <person name="James T."/>
        </authorList>
    </citation>
    <scope>NUCLEOTIDE SEQUENCE [LARGE SCALE GENOMIC DNA]</scope>
    <source>
        <strain evidence="3 4">KSL3</strain>
    </source>
</reference>
<dbReference type="InterPro" id="IPR009060">
    <property type="entry name" value="UBA-like_sf"/>
</dbReference>
<feature type="compositionally biased region" description="Polar residues" evidence="1">
    <location>
        <begin position="84"/>
        <end position="94"/>
    </location>
</feature>
<feature type="region of interest" description="Disordered" evidence="1">
    <location>
        <begin position="81"/>
        <end position="102"/>
    </location>
</feature>
<dbReference type="SUPFAM" id="SSF46934">
    <property type="entry name" value="UBA-like"/>
    <property type="match status" value="1"/>
</dbReference>
<name>A0A2H9TK47_9FUNG</name>
<feature type="domain" description="STI1" evidence="2">
    <location>
        <begin position="123"/>
        <end position="162"/>
    </location>
</feature>
<proteinExistence type="predicted"/>